<dbReference type="AlphaFoldDB" id="A0A9D4KRR7"/>
<sequence length="77" mass="8678">MEVTQETLRIKNRLLGSLEIHSLVRVTCFLWKYKSVNVPGLLGQPESFKLRIIACTLTDSPPCITQTVYTADSLIKV</sequence>
<keyword evidence="2" id="KW-1185">Reference proteome</keyword>
<comment type="caution">
    <text evidence="1">The sequence shown here is derived from an EMBL/GenBank/DDBJ whole genome shotgun (WGS) entry which is preliminary data.</text>
</comment>
<accession>A0A9D4KRR7</accession>
<reference evidence="1" key="1">
    <citation type="journal article" date="2019" name="bioRxiv">
        <title>The Genome of the Zebra Mussel, Dreissena polymorpha: A Resource for Invasive Species Research.</title>
        <authorList>
            <person name="McCartney M.A."/>
            <person name="Auch B."/>
            <person name="Kono T."/>
            <person name="Mallez S."/>
            <person name="Zhang Y."/>
            <person name="Obille A."/>
            <person name="Becker A."/>
            <person name="Abrahante J.E."/>
            <person name="Garbe J."/>
            <person name="Badalamenti J.P."/>
            <person name="Herman A."/>
            <person name="Mangelson H."/>
            <person name="Liachko I."/>
            <person name="Sullivan S."/>
            <person name="Sone E.D."/>
            <person name="Koren S."/>
            <person name="Silverstein K.A.T."/>
            <person name="Beckman K.B."/>
            <person name="Gohl D.M."/>
        </authorList>
    </citation>
    <scope>NUCLEOTIDE SEQUENCE</scope>
    <source>
        <strain evidence="1">Duluth1</strain>
        <tissue evidence="1">Whole animal</tissue>
    </source>
</reference>
<gene>
    <name evidence="1" type="ORF">DPMN_117446</name>
</gene>
<evidence type="ECO:0000313" key="1">
    <source>
        <dbReference type="EMBL" id="KAH3843911.1"/>
    </source>
</evidence>
<dbReference type="EMBL" id="JAIWYP010000004">
    <property type="protein sequence ID" value="KAH3843911.1"/>
    <property type="molecule type" value="Genomic_DNA"/>
</dbReference>
<reference evidence="1" key="2">
    <citation type="submission" date="2020-11" db="EMBL/GenBank/DDBJ databases">
        <authorList>
            <person name="McCartney M.A."/>
            <person name="Auch B."/>
            <person name="Kono T."/>
            <person name="Mallez S."/>
            <person name="Becker A."/>
            <person name="Gohl D.M."/>
            <person name="Silverstein K.A.T."/>
            <person name="Koren S."/>
            <person name="Bechman K.B."/>
            <person name="Herman A."/>
            <person name="Abrahante J.E."/>
            <person name="Garbe J."/>
        </authorList>
    </citation>
    <scope>NUCLEOTIDE SEQUENCE</scope>
    <source>
        <strain evidence="1">Duluth1</strain>
        <tissue evidence="1">Whole animal</tissue>
    </source>
</reference>
<dbReference type="Proteomes" id="UP000828390">
    <property type="component" value="Unassembled WGS sequence"/>
</dbReference>
<organism evidence="1 2">
    <name type="scientific">Dreissena polymorpha</name>
    <name type="common">Zebra mussel</name>
    <name type="synonym">Mytilus polymorpha</name>
    <dbReference type="NCBI Taxonomy" id="45954"/>
    <lineage>
        <taxon>Eukaryota</taxon>
        <taxon>Metazoa</taxon>
        <taxon>Spiralia</taxon>
        <taxon>Lophotrochozoa</taxon>
        <taxon>Mollusca</taxon>
        <taxon>Bivalvia</taxon>
        <taxon>Autobranchia</taxon>
        <taxon>Heteroconchia</taxon>
        <taxon>Euheterodonta</taxon>
        <taxon>Imparidentia</taxon>
        <taxon>Neoheterodontei</taxon>
        <taxon>Myida</taxon>
        <taxon>Dreissenoidea</taxon>
        <taxon>Dreissenidae</taxon>
        <taxon>Dreissena</taxon>
    </lineage>
</organism>
<proteinExistence type="predicted"/>
<evidence type="ECO:0000313" key="2">
    <source>
        <dbReference type="Proteomes" id="UP000828390"/>
    </source>
</evidence>
<protein>
    <submittedName>
        <fullName evidence="1">Uncharacterized protein</fullName>
    </submittedName>
</protein>
<name>A0A9D4KRR7_DREPO</name>